<protein>
    <submittedName>
        <fullName evidence="1">Uncharacterized protein</fullName>
    </submittedName>
</protein>
<gene>
    <name evidence="1" type="ORF">BaRGS_00005836</name>
</gene>
<organism evidence="1 2">
    <name type="scientific">Batillaria attramentaria</name>
    <dbReference type="NCBI Taxonomy" id="370345"/>
    <lineage>
        <taxon>Eukaryota</taxon>
        <taxon>Metazoa</taxon>
        <taxon>Spiralia</taxon>
        <taxon>Lophotrochozoa</taxon>
        <taxon>Mollusca</taxon>
        <taxon>Gastropoda</taxon>
        <taxon>Caenogastropoda</taxon>
        <taxon>Sorbeoconcha</taxon>
        <taxon>Cerithioidea</taxon>
        <taxon>Batillariidae</taxon>
        <taxon>Batillaria</taxon>
    </lineage>
</organism>
<evidence type="ECO:0000313" key="1">
    <source>
        <dbReference type="EMBL" id="KAK7502887.1"/>
    </source>
</evidence>
<evidence type="ECO:0000313" key="2">
    <source>
        <dbReference type="Proteomes" id="UP001519460"/>
    </source>
</evidence>
<accession>A0ABD0LVB4</accession>
<proteinExistence type="predicted"/>
<name>A0ABD0LVB4_9CAEN</name>
<dbReference type="AlphaFoldDB" id="A0ABD0LVB4"/>
<dbReference type="Proteomes" id="UP001519460">
    <property type="component" value="Unassembled WGS sequence"/>
</dbReference>
<reference evidence="1 2" key="1">
    <citation type="journal article" date="2023" name="Sci. Data">
        <title>Genome assembly of the Korean intertidal mud-creeper Batillaria attramentaria.</title>
        <authorList>
            <person name="Patra A.K."/>
            <person name="Ho P.T."/>
            <person name="Jun S."/>
            <person name="Lee S.J."/>
            <person name="Kim Y."/>
            <person name="Won Y.J."/>
        </authorList>
    </citation>
    <scope>NUCLEOTIDE SEQUENCE [LARGE SCALE GENOMIC DNA]</scope>
    <source>
        <strain evidence="1">Wonlab-2016</strain>
    </source>
</reference>
<sequence>MDPHYNMSQDMETVLSLLEVNITTISTISTTSSDLQSGRVAPPDNAEALNVVRYAVQK</sequence>
<keyword evidence="2" id="KW-1185">Reference proteome</keyword>
<feature type="non-terminal residue" evidence="1">
    <location>
        <position position="58"/>
    </location>
</feature>
<comment type="caution">
    <text evidence="1">The sequence shown here is derived from an EMBL/GenBank/DDBJ whole genome shotgun (WGS) entry which is preliminary data.</text>
</comment>
<dbReference type="EMBL" id="JACVVK020000023">
    <property type="protein sequence ID" value="KAK7502887.1"/>
    <property type="molecule type" value="Genomic_DNA"/>
</dbReference>